<evidence type="ECO:0008006" key="4">
    <source>
        <dbReference type="Google" id="ProtNLM"/>
    </source>
</evidence>
<accession>A0A9D1L451</accession>
<dbReference type="Pfam" id="PF07949">
    <property type="entry name" value="YbbR"/>
    <property type="match status" value="4"/>
</dbReference>
<evidence type="ECO:0000256" key="1">
    <source>
        <dbReference type="SAM" id="Phobius"/>
    </source>
</evidence>
<keyword evidence="1" id="KW-0472">Membrane</keyword>
<dbReference type="AlphaFoldDB" id="A0A9D1L451"/>
<protein>
    <recommendedName>
        <fullName evidence="4">YbbR-like protein</fullName>
    </recommendedName>
</protein>
<dbReference type="PANTHER" id="PTHR37804">
    <property type="entry name" value="CDAA REGULATORY PROTEIN CDAR"/>
    <property type="match status" value="1"/>
</dbReference>
<keyword evidence="1" id="KW-1133">Transmembrane helix</keyword>
<evidence type="ECO:0000313" key="2">
    <source>
        <dbReference type="EMBL" id="HIU22702.1"/>
    </source>
</evidence>
<reference evidence="2" key="2">
    <citation type="journal article" date="2021" name="PeerJ">
        <title>Extensive microbial diversity within the chicken gut microbiome revealed by metagenomics and culture.</title>
        <authorList>
            <person name="Gilroy R."/>
            <person name="Ravi A."/>
            <person name="Getino M."/>
            <person name="Pursley I."/>
            <person name="Horton D.L."/>
            <person name="Alikhan N.F."/>
            <person name="Baker D."/>
            <person name="Gharbi K."/>
            <person name="Hall N."/>
            <person name="Watson M."/>
            <person name="Adriaenssens E.M."/>
            <person name="Foster-Nyarko E."/>
            <person name="Jarju S."/>
            <person name="Secka A."/>
            <person name="Antonio M."/>
            <person name="Oren A."/>
            <person name="Chaudhuri R.R."/>
            <person name="La Ragione R."/>
            <person name="Hildebrand F."/>
            <person name="Pallen M.J."/>
        </authorList>
    </citation>
    <scope>NUCLEOTIDE SEQUENCE</scope>
    <source>
        <strain evidence="2">CHK197-8231</strain>
    </source>
</reference>
<proteinExistence type="predicted"/>
<keyword evidence="1" id="KW-0812">Transmembrane</keyword>
<dbReference type="PANTHER" id="PTHR37804:SF1">
    <property type="entry name" value="CDAA REGULATORY PROTEIN CDAR"/>
    <property type="match status" value="1"/>
</dbReference>
<gene>
    <name evidence="2" type="ORF">IAD49_03875</name>
</gene>
<feature type="transmembrane region" description="Helical" evidence="1">
    <location>
        <begin position="48"/>
        <end position="70"/>
    </location>
</feature>
<dbReference type="Gene3D" id="2.170.120.30">
    <property type="match status" value="2"/>
</dbReference>
<evidence type="ECO:0000313" key="3">
    <source>
        <dbReference type="Proteomes" id="UP000824087"/>
    </source>
</evidence>
<dbReference type="EMBL" id="DVML01000022">
    <property type="protein sequence ID" value="HIU22702.1"/>
    <property type="molecule type" value="Genomic_DNA"/>
</dbReference>
<dbReference type="Gene3D" id="2.170.120.40">
    <property type="entry name" value="YbbR-like domain"/>
    <property type="match status" value="2"/>
</dbReference>
<dbReference type="InterPro" id="IPR012505">
    <property type="entry name" value="YbbR"/>
</dbReference>
<dbReference type="Proteomes" id="UP000824087">
    <property type="component" value="Unassembled WGS sequence"/>
</dbReference>
<name>A0A9D1L451_9BACT</name>
<organism evidence="2 3">
    <name type="scientific">Candidatus Fimihabitans intestinipullorum</name>
    <dbReference type="NCBI Taxonomy" id="2840820"/>
    <lineage>
        <taxon>Bacteria</taxon>
        <taxon>Bacillati</taxon>
        <taxon>Mycoplasmatota</taxon>
        <taxon>Mycoplasmatota incertae sedis</taxon>
        <taxon>Candidatus Fimihabitans</taxon>
    </lineage>
</organism>
<reference evidence="2" key="1">
    <citation type="submission" date="2020-10" db="EMBL/GenBank/DDBJ databases">
        <authorList>
            <person name="Gilroy R."/>
        </authorList>
    </citation>
    <scope>NUCLEOTIDE SEQUENCE</scope>
    <source>
        <strain evidence="2">CHK197-8231</strain>
    </source>
</reference>
<comment type="caution">
    <text evidence="2">The sequence shown here is derived from an EMBL/GenBank/DDBJ whole genome shotgun (WGS) entry which is preliminary data.</text>
</comment>
<dbReference type="InterPro" id="IPR053154">
    <property type="entry name" value="c-di-AMP_regulator"/>
</dbReference>
<sequence>MKKLMRWISNFFRNIWKLIDKKIVVPITKLILYFTEQFEKSGKRVEKWLSKSTTLLFISLFLAIVMFVIVDQKVLLFSENSAEVLKKQPVNVIYNEEAYVIEGLPSTVDVTLIGRKADLYFAKQSPSNDINVDLSGLKPGTHKVNIKYNQVLPSIDYKVNPSVATVIIYPKVSETRTLTLDVLNQDSLDSKLVIKDINVDSDKVVIKGAEHVLSNVATVKGLVDVKKLVTQEVGTVELKDVVLKAYDDNGNVVKNVEIVPNKIDAEIEIASPSKELPIKVVPKGDVSFGKAIKSIELSDTKVTVYGSEEVLAELKSVPVEVDVKDLKEDREYKLSLKKPVGVNAMSVNNVTVGITLGDSVDKEISGINIEYRNLNDNYAVQGISQEDTMVSVIVKGVSTVINSIRTEDVVAYLDLKGYGEGEHEVAVEVDQTDSRVQYVPKTKKVKIRIVRK</sequence>